<dbReference type="EMBL" id="JXTI01000043">
    <property type="protein sequence ID" value="KWX14116.1"/>
    <property type="molecule type" value="Genomic_DNA"/>
</dbReference>
<dbReference type="InterPro" id="IPR019200">
    <property type="entry name" value="ATP_adenylylTrfase_C"/>
</dbReference>
<dbReference type="Gene3D" id="3.30.428.70">
    <property type="match status" value="1"/>
</dbReference>
<keyword evidence="4" id="KW-0808">Transferase</keyword>
<dbReference type="AlphaFoldDB" id="A0A132NVK2"/>
<evidence type="ECO:0000313" key="5">
    <source>
        <dbReference type="Proteomes" id="UP000070089"/>
    </source>
</evidence>
<dbReference type="GO" id="GO:0009165">
    <property type="term" value="P:nucleotide biosynthetic process"/>
    <property type="evidence" value="ECO:0007669"/>
    <property type="project" value="TreeGrafter"/>
</dbReference>
<organism evidence="4 5">
    <name type="scientific">Giardia duodenalis assemblage B</name>
    <dbReference type="NCBI Taxonomy" id="1394984"/>
    <lineage>
        <taxon>Eukaryota</taxon>
        <taxon>Metamonada</taxon>
        <taxon>Diplomonadida</taxon>
        <taxon>Hexamitidae</taxon>
        <taxon>Giardiinae</taxon>
        <taxon>Giardia</taxon>
    </lineage>
</organism>
<dbReference type="PANTHER" id="PTHR42746:SF2">
    <property type="entry name" value="DIADENOSINE 5',5'''-P1,P4-TETRAPHOSPHATE PHOSPHORYLASE 2-RELATED"/>
    <property type="match status" value="1"/>
</dbReference>
<name>A0A132NVK2_GIAIN</name>
<feature type="domain" description="ATP adenylyltransferase C-terminal" evidence="2">
    <location>
        <begin position="186"/>
        <end position="306"/>
    </location>
</feature>
<dbReference type="GO" id="GO:0004780">
    <property type="term" value="F:sulfate adenylyltransferase (ADP) activity"/>
    <property type="evidence" value="ECO:0007669"/>
    <property type="project" value="TreeGrafter"/>
</dbReference>
<evidence type="ECO:0000256" key="1">
    <source>
        <dbReference type="PIRSR" id="PIRSR000846-1"/>
    </source>
</evidence>
<dbReference type="OrthoDB" id="10267950at2759"/>
<dbReference type="InterPro" id="IPR036265">
    <property type="entry name" value="HIT-like_sf"/>
</dbReference>
<dbReference type="InterPro" id="IPR009163">
    <property type="entry name" value="Ap4A_phos1/2"/>
</dbReference>
<dbReference type="InterPro" id="IPR045759">
    <property type="entry name" value="Ap4A_phos1/2_N"/>
</dbReference>
<evidence type="ECO:0000259" key="3">
    <source>
        <dbReference type="Pfam" id="PF19327"/>
    </source>
</evidence>
<protein>
    <submittedName>
        <fullName evidence="4">ATP adenylyltransferase</fullName>
    </submittedName>
</protein>
<dbReference type="InterPro" id="IPR043171">
    <property type="entry name" value="Ap4A_phos1/2-like"/>
</dbReference>
<dbReference type="SUPFAM" id="SSF54197">
    <property type="entry name" value="HIT-like"/>
    <property type="match status" value="1"/>
</dbReference>
<dbReference type="Pfam" id="PF09830">
    <property type="entry name" value="ATP_transf"/>
    <property type="match status" value="1"/>
</dbReference>
<dbReference type="GO" id="GO:0005524">
    <property type="term" value="F:ATP binding"/>
    <property type="evidence" value="ECO:0007669"/>
    <property type="project" value="InterPro"/>
</dbReference>
<evidence type="ECO:0000313" key="4">
    <source>
        <dbReference type="EMBL" id="KWX14116.1"/>
    </source>
</evidence>
<reference evidence="4 5" key="1">
    <citation type="journal article" date="2015" name="Mol. Biochem. Parasitol.">
        <title>Identification of polymorphic genes for use in assemblage B genotyping assays through comparative genomics of multiple assemblage B Giardia duodenalis isolates.</title>
        <authorList>
            <person name="Wielinga C."/>
            <person name="Thompson R.C."/>
            <person name="Monis P."/>
            <person name="Ryan U."/>
        </authorList>
    </citation>
    <scope>NUCLEOTIDE SEQUENCE [LARGE SCALE GENOMIC DNA]</scope>
    <source>
        <strain evidence="4 5">BAH15c1</strain>
    </source>
</reference>
<dbReference type="PIRSF" id="PIRSF000846">
    <property type="entry name" value="ATP_adenylyltr"/>
    <property type="match status" value="1"/>
</dbReference>
<accession>A0A132NVK2</accession>
<sequence length="316" mass="35341">MDAMLAAIASLRGRRGDRGIRTDTVVVQDRVQGLTTVVLRRRDALESKARSLESQVQDALGAPDPADQLVMTPYNKLILIRNRFNIMDVHLLLCAAEFIHQLQPLELSDMEVVQPLLEHGMLAAYNAGKLSGASQPRKHIQLIGLPFFSDDKQNVFPLSDLIDRELSDPDKQDRPARLSAFAGRNHGVIRFTKIPSPEKLYAHYVNLLEYCNANDLVAVSRRDLDLSFDRPSPVTTEYISNECLVHVYRRDFSLLITDRFIFIGVRGTDKPFGIGCNSISYTGNLFVGSEDQERIIIEVGPFAVLAAGLEELPPKK</sequence>
<feature type="active site" description="Nucleophile" evidence="1">
    <location>
        <position position="139"/>
    </location>
</feature>
<dbReference type="InterPro" id="IPR053364">
    <property type="entry name" value="Fork-head_TF_regulator"/>
</dbReference>
<feature type="domain" description="Ap4A phosphorylase 1/2 N-terminal" evidence="3">
    <location>
        <begin position="40"/>
        <end position="162"/>
    </location>
</feature>
<dbReference type="PANTHER" id="PTHR42746">
    <property type="entry name" value="DIADENOSINE 5',5'''-P1,P4-TETRAPHOSPHATE PHOSPHORYLASE"/>
    <property type="match status" value="1"/>
</dbReference>
<dbReference type="GO" id="GO:0008796">
    <property type="term" value="F:bis(5'-nucleosyl)-tetraphosphatase activity"/>
    <property type="evidence" value="ECO:0007669"/>
    <property type="project" value="TreeGrafter"/>
</dbReference>
<keyword evidence="4" id="KW-0548">Nucleotidyltransferase</keyword>
<proteinExistence type="predicted"/>
<dbReference type="GO" id="GO:0009164">
    <property type="term" value="P:nucleoside catabolic process"/>
    <property type="evidence" value="ECO:0007669"/>
    <property type="project" value="TreeGrafter"/>
</dbReference>
<evidence type="ECO:0000259" key="2">
    <source>
        <dbReference type="Pfam" id="PF09830"/>
    </source>
</evidence>
<dbReference type="GO" id="GO:0003877">
    <property type="term" value="F:ATP:ADP adenylyltransferase activity"/>
    <property type="evidence" value="ECO:0007669"/>
    <property type="project" value="InterPro"/>
</dbReference>
<dbReference type="Pfam" id="PF19327">
    <property type="entry name" value="Ap4A_phos_N"/>
    <property type="match status" value="1"/>
</dbReference>
<comment type="caution">
    <text evidence="4">The sequence shown here is derived from an EMBL/GenBank/DDBJ whole genome shotgun (WGS) entry which is preliminary data.</text>
</comment>
<gene>
    <name evidence="4" type="ORF">QR46_1877</name>
</gene>
<dbReference type="VEuPathDB" id="GiardiaDB:QR46_1877"/>
<dbReference type="Proteomes" id="UP000070089">
    <property type="component" value="Unassembled WGS sequence"/>
</dbReference>